<evidence type="ECO:0000313" key="3">
    <source>
        <dbReference type="Proteomes" id="UP000803844"/>
    </source>
</evidence>
<dbReference type="OrthoDB" id="5195023at2759"/>
<reference evidence="2" key="1">
    <citation type="journal article" date="2020" name="Phytopathology">
        <title>Genome sequence of the chestnut blight fungus Cryphonectria parasitica EP155: A fundamental resource for an archetypical invasive plant pathogen.</title>
        <authorList>
            <person name="Crouch J.A."/>
            <person name="Dawe A."/>
            <person name="Aerts A."/>
            <person name="Barry K."/>
            <person name="Churchill A.C.L."/>
            <person name="Grimwood J."/>
            <person name="Hillman B."/>
            <person name="Milgroom M.G."/>
            <person name="Pangilinan J."/>
            <person name="Smith M."/>
            <person name="Salamov A."/>
            <person name="Schmutz J."/>
            <person name="Yadav J."/>
            <person name="Grigoriev I.V."/>
            <person name="Nuss D."/>
        </authorList>
    </citation>
    <scope>NUCLEOTIDE SEQUENCE</scope>
    <source>
        <strain evidence="2">EP155</strain>
    </source>
</reference>
<sequence length="198" mass="22656">MSKGDNTTLTTTTTADDHNSDHQGSPKSSTLIIAGYTCIGKTTFTNKKELWRDLGVSEVVDLDSSTYSREPDFPHNYLKAIRQKADEDGVRVVLVATFPGVATKLKEEGYYVAQIYPQKDSKEQWLQRLEAREKEGKESRLYKLVEKNWDIWFDDMGRRDVSKSVTVCSEDYLSTVIGEICRAFMESRKDPRPTREEI</sequence>
<accession>A0A9P4XZD1</accession>
<dbReference type="GeneID" id="63842853"/>
<dbReference type="AlphaFoldDB" id="A0A9P4XZD1"/>
<protein>
    <submittedName>
        <fullName evidence="2">Uncharacterized protein</fullName>
    </submittedName>
</protein>
<proteinExistence type="predicted"/>
<comment type="caution">
    <text evidence="2">The sequence shown here is derived from an EMBL/GenBank/DDBJ whole genome shotgun (WGS) entry which is preliminary data.</text>
</comment>
<evidence type="ECO:0000313" key="2">
    <source>
        <dbReference type="EMBL" id="KAF3763673.1"/>
    </source>
</evidence>
<evidence type="ECO:0000256" key="1">
    <source>
        <dbReference type="SAM" id="MobiDB-lite"/>
    </source>
</evidence>
<organism evidence="2 3">
    <name type="scientific">Cryphonectria parasitica (strain ATCC 38755 / EP155)</name>
    <dbReference type="NCBI Taxonomy" id="660469"/>
    <lineage>
        <taxon>Eukaryota</taxon>
        <taxon>Fungi</taxon>
        <taxon>Dikarya</taxon>
        <taxon>Ascomycota</taxon>
        <taxon>Pezizomycotina</taxon>
        <taxon>Sordariomycetes</taxon>
        <taxon>Sordariomycetidae</taxon>
        <taxon>Diaporthales</taxon>
        <taxon>Cryphonectriaceae</taxon>
        <taxon>Cryphonectria-Endothia species complex</taxon>
        <taxon>Cryphonectria</taxon>
    </lineage>
</organism>
<name>A0A9P4XZD1_CRYP1</name>
<dbReference type="EMBL" id="MU032349">
    <property type="protein sequence ID" value="KAF3763673.1"/>
    <property type="molecule type" value="Genomic_DNA"/>
</dbReference>
<keyword evidence="3" id="KW-1185">Reference proteome</keyword>
<gene>
    <name evidence="2" type="ORF">M406DRAFT_74249</name>
</gene>
<dbReference type="Proteomes" id="UP000803844">
    <property type="component" value="Unassembled WGS sequence"/>
</dbReference>
<dbReference type="RefSeq" id="XP_040774634.1">
    <property type="nucleotide sequence ID" value="XM_040925724.1"/>
</dbReference>
<feature type="region of interest" description="Disordered" evidence="1">
    <location>
        <begin position="1"/>
        <end position="27"/>
    </location>
</feature>